<feature type="domain" description="AB hydrolase-1" evidence="2">
    <location>
        <begin position="70"/>
        <end position="196"/>
    </location>
</feature>
<dbReference type="InterPro" id="IPR000073">
    <property type="entry name" value="AB_hydrolase_1"/>
</dbReference>
<proteinExistence type="predicted"/>
<dbReference type="eggNOG" id="COG2267">
    <property type="taxonomic scope" value="Bacteria"/>
</dbReference>
<feature type="compositionally biased region" description="Gly residues" evidence="1">
    <location>
        <begin position="259"/>
        <end position="269"/>
    </location>
</feature>
<dbReference type="InterPro" id="IPR050471">
    <property type="entry name" value="AB_hydrolase"/>
</dbReference>
<gene>
    <name evidence="3" type="ordered locus">MUL_3299</name>
</gene>
<dbReference type="Gene3D" id="3.40.50.1820">
    <property type="entry name" value="alpha/beta hydrolase"/>
    <property type="match status" value="1"/>
</dbReference>
<reference evidence="3 4" key="1">
    <citation type="journal article" date="2007" name="Genome Res.">
        <title>Reductive evolution and niche adaptation inferred from the genome of Mycobacterium ulcerans, the causative agent of Buruli ulcer.</title>
        <authorList>
            <person name="Stinear T.P."/>
            <person name="Seemann T."/>
            <person name="Pidot S."/>
            <person name="Frigui W."/>
            <person name="Reysset G."/>
            <person name="Garnier T."/>
            <person name="Meurice G."/>
            <person name="Simon D."/>
            <person name="Bouchier C."/>
            <person name="Ma L."/>
            <person name="Tichit M."/>
            <person name="Porter J.L."/>
            <person name="Ryan J."/>
            <person name="Johnson P.D."/>
            <person name="Davies J.K."/>
            <person name="Jenkin G.A."/>
            <person name="Small P.L."/>
            <person name="Jones L.M."/>
            <person name="Tekaia F."/>
            <person name="Laval F."/>
            <person name="Daffe M."/>
            <person name="Parkhill J."/>
            <person name="Cole S.T."/>
        </authorList>
    </citation>
    <scope>NUCLEOTIDE SEQUENCE [LARGE SCALE GENOMIC DNA]</scope>
    <source>
        <strain evidence="3 4">Agy99</strain>
    </source>
</reference>
<sequence length="331" mass="34662">MRPTLAAAALAGASGLVGWGGARALARRIERNPDPFPRERLLAEPQGERVAITRPDGTVLHALVAGRGTPVILVHGYCASLTEWNFVWDELLARGLRVIAFDQRGHGRSTLGAEGIGSEPMADDLAAVLQHFDLRDGVLVGHSMGGFVSIRALLDHGALAQRLRAVVLFATWAGRVLDGAPQNRLQIPLLERGILQRLLRSRTIAVLFGAAQCGARPSPAMISGIPRVVPSTSRPARTAPTHRAGVLARGSLSTAGRDLGAGGGDGGLLGSHHPAQPLAPAGRRNPGCPAGHRARRGTPAELGGGRRAGRSRRILCGAAVLMRGHAAGVWR</sequence>
<dbReference type="KEGG" id="mul:MUL_3299"/>
<accession>A0PT22</accession>
<dbReference type="SUPFAM" id="SSF53474">
    <property type="entry name" value="alpha/beta-Hydrolases"/>
    <property type="match status" value="1"/>
</dbReference>
<dbReference type="InterPro" id="IPR029058">
    <property type="entry name" value="AB_hydrolase_fold"/>
</dbReference>
<evidence type="ECO:0000256" key="1">
    <source>
        <dbReference type="SAM" id="MobiDB-lite"/>
    </source>
</evidence>
<dbReference type="AlphaFoldDB" id="A0PT22"/>
<evidence type="ECO:0000313" key="4">
    <source>
        <dbReference type="Proteomes" id="UP000000765"/>
    </source>
</evidence>
<protein>
    <submittedName>
        <fullName evidence="3">Conserved hypothetical membrane protein</fullName>
    </submittedName>
</protein>
<evidence type="ECO:0000259" key="2">
    <source>
        <dbReference type="Pfam" id="PF00561"/>
    </source>
</evidence>
<dbReference type="EMBL" id="CP000325">
    <property type="protein sequence ID" value="ABL05491.1"/>
    <property type="molecule type" value="Genomic_DNA"/>
</dbReference>
<dbReference type="MEROPS" id="S33.010"/>
<dbReference type="Proteomes" id="UP000000765">
    <property type="component" value="Chromosome"/>
</dbReference>
<dbReference type="PANTHER" id="PTHR43433:SF5">
    <property type="entry name" value="AB HYDROLASE-1 DOMAIN-CONTAINING PROTEIN"/>
    <property type="match status" value="1"/>
</dbReference>
<name>A0PT22_MYCUA</name>
<dbReference type="PANTHER" id="PTHR43433">
    <property type="entry name" value="HYDROLASE, ALPHA/BETA FOLD FAMILY PROTEIN"/>
    <property type="match status" value="1"/>
</dbReference>
<dbReference type="GO" id="GO:0003824">
    <property type="term" value="F:catalytic activity"/>
    <property type="evidence" value="ECO:0007669"/>
    <property type="project" value="UniProtKB-ARBA"/>
</dbReference>
<evidence type="ECO:0000313" key="3">
    <source>
        <dbReference type="EMBL" id="ABL05491.1"/>
    </source>
</evidence>
<organism evidence="3 4">
    <name type="scientific">Mycobacterium ulcerans (strain Agy99)</name>
    <dbReference type="NCBI Taxonomy" id="362242"/>
    <lineage>
        <taxon>Bacteria</taxon>
        <taxon>Bacillati</taxon>
        <taxon>Actinomycetota</taxon>
        <taxon>Actinomycetes</taxon>
        <taxon>Mycobacteriales</taxon>
        <taxon>Mycobacteriaceae</taxon>
        <taxon>Mycobacterium</taxon>
        <taxon>Mycobacterium ulcerans group</taxon>
    </lineage>
</organism>
<dbReference type="Pfam" id="PF00561">
    <property type="entry name" value="Abhydrolase_1"/>
    <property type="match status" value="1"/>
</dbReference>
<feature type="region of interest" description="Disordered" evidence="1">
    <location>
        <begin position="259"/>
        <end position="307"/>
    </location>
</feature>
<dbReference type="HOGENOM" id="CLU_838941_0_0_11"/>